<dbReference type="Pfam" id="PF00664">
    <property type="entry name" value="ABC_membrane"/>
    <property type="match status" value="1"/>
</dbReference>
<gene>
    <name evidence="11" type="ordered locus">Oter_2418</name>
</gene>
<keyword evidence="3 8" id="KW-0812">Transmembrane</keyword>
<dbReference type="Gene3D" id="3.40.50.300">
    <property type="entry name" value="P-loop containing nucleotide triphosphate hydrolases"/>
    <property type="match status" value="1"/>
</dbReference>
<dbReference type="GO" id="GO:0016887">
    <property type="term" value="F:ATP hydrolysis activity"/>
    <property type="evidence" value="ECO:0007669"/>
    <property type="project" value="InterPro"/>
</dbReference>
<feature type="transmembrane region" description="Helical" evidence="8">
    <location>
        <begin position="250"/>
        <end position="271"/>
    </location>
</feature>
<sequence>MQRFRPYFHYLRPLRGQLILALFCLCIYSAASGFGLPTMLQIVFKPIFEAEARNLTVMEIAGLAMIIPAVFFLRGISGYFSSYLFQFIGTRVLEGIRLDYFRKLQVLPLAELQKHAAGDFTSRVINDAQQVQTVITALANDGIKHPLTLVAAVGFVIYAAFHSNVGIAVLCLAIVPLCVFPIRFVARKVLRRAHQAQAQIGSLSSQVTENLAAVREVRAFGLEERSTQRFHATSRELFAAQLKIVKYAQALNPIIEVISAGGIALTLIFAYESGVTLTDLTAVLLALYMCYDPVKKLGYLNTDLKRGAAALDRLEPVLHAPVAIADPATPVPITRLRGDIAFDHVTFAYNGGEPALRDASITIPAGTVCALVGPSGAGKTTFANLVPRFYEVGAGRVTVDGHDVRALRLADLRRNIAIVSQDPVLFNDTIYNNLLLGRPDATREEVVAAAVDAHADEFIRSFSDGYDSTVGERGALLSGGQKQRLALARAFLRNAPILILDEATSALDSQSEQMIQEALKKLVVGKTVLIIAHRFSTIRDATMILVFDRGEIVASGAHAELYAGNELYKSLYDQQNVGATIGNGL</sequence>
<feature type="transmembrane region" description="Helical" evidence="8">
    <location>
        <begin position="57"/>
        <end position="76"/>
    </location>
</feature>
<comment type="subcellular location">
    <subcellularLocation>
        <location evidence="1">Cell membrane</location>
        <topology evidence="1">Multi-pass membrane protein</topology>
    </subcellularLocation>
</comment>
<dbReference type="SUPFAM" id="SSF52540">
    <property type="entry name" value="P-loop containing nucleoside triphosphate hydrolases"/>
    <property type="match status" value="1"/>
</dbReference>
<dbReference type="AlphaFoldDB" id="B1ZSA1"/>
<dbReference type="PROSITE" id="PS50929">
    <property type="entry name" value="ABC_TM1F"/>
    <property type="match status" value="1"/>
</dbReference>
<evidence type="ECO:0000256" key="3">
    <source>
        <dbReference type="ARBA" id="ARBA00022692"/>
    </source>
</evidence>
<dbReference type="OrthoDB" id="9761126at2"/>
<evidence type="ECO:0000256" key="8">
    <source>
        <dbReference type="SAM" id="Phobius"/>
    </source>
</evidence>
<evidence type="ECO:0000256" key="4">
    <source>
        <dbReference type="ARBA" id="ARBA00022741"/>
    </source>
</evidence>
<dbReference type="InterPro" id="IPR027417">
    <property type="entry name" value="P-loop_NTPase"/>
</dbReference>
<dbReference type="Proteomes" id="UP000007013">
    <property type="component" value="Chromosome"/>
</dbReference>
<proteinExistence type="predicted"/>
<keyword evidence="12" id="KW-1185">Reference proteome</keyword>
<dbReference type="SMART" id="SM00382">
    <property type="entry name" value="AAA"/>
    <property type="match status" value="1"/>
</dbReference>
<keyword evidence="7 8" id="KW-0472">Membrane</keyword>
<feature type="transmembrane region" description="Helical" evidence="8">
    <location>
        <begin position="145"/>
        <end position="161"/>
    </location>
</feature>
<evidence type="ECO:0000256" key="6">
    <source>
        <dbReference type="ARBA" id="ARBA00022989"/>
    </source>
</evidence>
<dbReference type="Gene3D" id="1.20.1560.10">
    <property type="entry name" value="ABC transporter type 1, transmembrane domain"/>
    <property type="match status" value="1"/>
</dbReference>
<feature type="domain" description="ABC transmembrane type-1" evidence="10">
    <location>
        <begin position="19"/>
        <end position="306"/>
    </location>
</feature>
<keyword evidence="5" id="KW-0067">ATP-binding</keyword>
<dbReference type="InterPro" id="IPR036640">
    <property type="entry name" value="ABC1_TM_sf"/>
</dbReference>
<dbReference type="CDD" id="cd18552">
    <property type="entry name" value="ABC_6TM_MsbA_like"/>
    <property type="match status" value="1"/>
</dbReference>
<evidence type="ECO:0000256" key="2">
    <source>
        <dbReference type="ARBA" id="ARBA00022448"/>
    </source>
</evidence>
<feature type="transmembrane region" description="Helical" evidence="8">
    <location>
        <begin position="167"/>
        <end position="186"/>
    </location>
</feature>
<protein>
    <submittedName>
        <fullName evidence="11">ABC transporter related</fullName>
    </submittedName>
</protein>
<dbReference type="GO" id="GO:0005886">
    <property type="term" value="C:plasma membrane"/>
    <property type="evidence" value="ECO:0007669"/>
    <property type="project" value="UniProtKB-SubCell"/>
</dbReference>
<dbReference type="SUPFAM" id="SSF90123">
    <property type="entry name" value="ABC transporter transmembrane region"/>
    <property type="match status" value="1"/>
</dbReference>
<evidence type="ECO:0000259" key="10">
    <source>
        <dbReference type="PROSITE" id="PS50929"/>
    </source>
</evidence>
<dbReference type="InterPro" id="IPR017871">
    <property type="entry name" value="ABC_transporter-like_CS"/>
</dbReference>
<dbReference type="InterPro" id="IPR003439">
    <property type="entry name" value="ABC_transporter-like_ATP-bd"/>
</dbReference>
<keyword evidence="4" id="KW-0547">Nucleotide-binding</keyword>
<dbReference type="eggNOG" id="COG1132">
    <property type="taxonomic scope" value="Bacteria"/>
</dbReference>
<dbReference type="GO" id="GO:0005524">
    <property type="term" value="F:ATP binding"/>
    <property type="evidence" value="ECO:0007669"/>
    <property type="project" value="UniProtKB-KW"/>
</dbReference>
<keyword evidence="2" id="KW-0813">Transport</keyword>
<dbReference type="PANTHER" id="PTHR43394:SF1">
    <property type="entry name" value="ATP-BINDING CASSETTE SUB-FAMILY B MEMBER 10, MITOCHONDRIAL"/>
    <property type="match status" value="1"/>
</dbReference>
<dbReference type="FunFam" id="3.40.50.300:FF:000287">
    <property type="entry name" value="Multidrug ABC transporter ATP-binding protein"/>
    <property type="match status" value="1"/>
</dbReference>
<feature type="domain" description="ABC transporter" evidence="9">
    <location>
        <begin position="340"/>
        <end position="574"/>
    </location>
</feature>
<evidence type="ECO:0000313" key="11">
    <source>
        <dbReference type="EMBL" id="ACB75700.1"/>
    </source>
</evidence>
<accession>B1ZSA1</accession>
<keyword evidence="6 8" id="KW-1133">Transmembrane helix</keyword>
<evidence type="ECO:0000256" key="1">
    <source>
        <dbReference type="ARBA" id="ARBA00004651"/>
    </source>
</evidence>
<dbReference type="HOGENOM" id="CLU_000604_84_3_0"/>
<reference evidence="11 12" key="1">
    <citation type="journal article" date="2011" name="J. Bacteriol.">
        <title>Genome sequence of the verrucomicrobium Opitutus terrae PB90-1, an abundant inhabitant of rice paddy soil ecosystems.</title>
        <authorList>
            <person name="van Passel M.W."/>
            <person name="Kant R."/>
            <person name="Palva A."/>
            <person name="Copeland A."/>
            <person name="Lucas S."/>
            <person name="Lapidus A."/>
            <person name="Glavina del Rio T."/>
            <person name="Pitluck S."/>
            <person name="Goltsman E."/>
            <person name="Clum A."/>
            <person name="Sun H."/>
            <person name="Schmutz J."/>
            <person name="Larimer F.W."/>
            <person name="Land M.L."/>
            <person name="Hauser L."/>
            <person name="Kyrpides N."/>
            <person name="Mikhailova N."/>
            <person name="Richardson P.P."/>
            <person name="Janssen P.H."/>
            <person name="de Vos W.M."/>
            <person name="Smidt H."/>
        </authorList>
    </citation>
    <scope>NUCLEOTIDE SEQUENCE [LARGE SCALE GENOMIC DNA]</scope>
    <source>
        <strain evidence="12">DSM 11246 / JCM 15787 / PB90-1</strain>
    </source>
</reference>
<dbReference type="STRING" id="452637.Oter_2418"/>
<dbReference type="PROSITE" id="PS00211">
    <property type="entry name" value="ABC_TRANSPORTER_1"/>
    <property type="match status" value="1"/>
</dbReference>
<dbReference type="GO" id="GO:0015421">
    <property type="term" value="F:ABC-type oligopeptide transporter activity"/>
    <property type="evidence" value="ECO:0007669"/>
    <property type="project" value="TreeGrafter"/>
</dbReference>
<organism evidence="11 12">
    <name type="scientific">Opitutus terrae (strain DSM 11246 / JCM 15787 / PB90-1)</name>
    <dbReference type="NCBI Taxonomy" id="452637"/>
    <lineage>
        <taxon>Bacteria</taxon>
        <taxon>Pseudomonadati</taxon>
        <taxon>Verrucomicrobiota</taxon>
        <taxon>Opitutia</taxon>
        <taxon>Opitutales</taxon>
        <taxon>Opitutaceae</taxon>
        <taxon>Opitutus</taxon>
    </lineage>
</organism>
<dbReference type="RefSeq" id="WP_012375236.1">
    <property type="nucleotide sequence ID" value="NC_010571.1"/>
</dbReference>
<dbReference type="KEGG" id="ote:Oter_2418"/>
<dbReference type="InterPro" id="IPR011527">
    <property type="entry name" value="ABC1_TM_dom"/>
</dbReference>
<evidence type="ECO:0000256" key="5">
    <source>
        <dbReference type="ARBA" id="ARBA00022840"/>
    </source>
</evidence>
<dbReference type="Pfam" id="PF00005">
    <property type="entry name" value="ABC_tran"/>
    <property type="match status" value="1"/>
</dbReference>
<dbReference type="PROSITE" id="PS50893">
    <property type="entry name" value="ABC_TRANSPORTER_2"/>
    <property type="match status" value="1"/>
</dbReference>
<dbReference type="InterPro" id="IPR003593">
    <property type="entry name" value="AAA+_ATPase"/>
</dbReference>
<dbReference type="EMBL" id="CP001032">
    <property type="protein sequence ID" value="ACB75700.1"/>
    <property type="molecule type" value="Genomic_DNA"/>
</dbReference>
<dbReference type="InterPro" id="IPR039421">
    <property type="entry name" value="Type_1_exporter"/>
</dbReference>
<name>B1ZSA1_OPITP</name>
<evidence type="ECO:0000313" key="12">
    <source>
        <dbReference type="Proteomes" id="UP000007013"/>
    </source>
</evidence>
<dbReference type="PANTHER" id="PTHR43394">
    <property type="entry name" value="ATP-DEPENDENT PERMEASE MDL1, MITOCHONDRIAL"/>
    <property type="match status" value="1"/>
</dbReference>
<evidence type="ECO:0000259" key="9">
    <source>
        <dbReference type="PROSITE" id="PS50893"/>
    </source>
</evidence>
<evidence type="ECO:0000256" key="7">
    <source>
        <dbReference type="ARBA" id="ARBA00023136"/>
    </source>
</evidence>